<evidence type="ECO:0000313" key="1">
    <source>
        <dbReference type="EMBL" id="CAC5365770.1"/>
    </source>
</evidence>
<dbReference type="AlphaFoldDB" id="A0A6J8AEA6"/>
<accession>A0A6J8AEA6</accession>
<proteinExistence type="predicted"/>
<gene>
    <name evidence="1" type="ORF">MCOR_6312</name>
</gene>
<organism evidence="1 2">
    <name type="scientific">Mytilus coruscus</name>
    <name type="common">Sea mussel</name>
    <dbReference type="NCBI Taxonomy" id="42192"/>
    <lineage>
        <taxon>Eukaryota</taxon>
        <taxon>Metazoa</taxon>
        <taxon>Spiralia</taxon>
        <taxon>Lophotrochozoa</taxon>
        <taxon>Mollusca</taxon>
        <taxon>Bivalvia</taxon>
        <taxon>Autobranchia</taxon>
        <taxon>Pteriomorphia</taxon>
        <taxon>Mytilida</taxon>
        <taxon>Mytiloidea</taxon>
        <taxon>Mytilidae</taxon>
        <taxon>Mytilinae</taxon>
        <taxon>Mytilus</taxon>
    </lineage>
</organism>
<keyword evidence="2" id="KW-1185">Reference proteome</keyword>
<evidence type="ECO:0000313" key="2">
    <source>
        <dbReference type="Proteomes" id="UP000507470"/>
    </source>
</evidence>
<reference evidence="1 2" key="1">
    <citation type="submission" date="2020-06" db="EMBL/GenBank/DDBJ databases">
        <authorList>
            <person name="Li R."/>
            <person name="Bekaert M."/>
        </authorList>
    </citation>
    <scope>NUCLEOTIDE SEQUENCE [LARGE SCALE GENOMIC DNA]</scope>
    <source>
        <strain evidence="2">wild</strain>
    </source>
</reference>
<sequence>MVNNTEDDQSASCMNDLEQLIETLTLEPEEEDIAKIQTMADTVKTSPDLNNHTKSYFIIDTDNGRYCKDIVRSEGIS</sequence>
<dbReference type="Proteomes" id="UP000507470">
    <property type="component" value="Unassembled WGS sequence"/>
</dbReference>
<dbReference type="OrthoDB" id="6484979at2759"/>
<name>A0A6J8AEA6_MYTCO</name>
<protein>
    <submittedName>
        <fullName evidence="1">Uncharacterized protein</fullName>
    </submittedName>
</protein>
<dbReference type="EMBL" id="CACVKT020001187">
    <property type="protein sequence ID" value="CAC5365770.1"/>
    <property type="molecule type" value="Genomic_DNA"/>
</dbReference>